<dbReference type="SUPFAM" id="SSF51246">
    <property type="entry name" value="Rudiment single hybrid motif"/>
    <property type="match status" value="1"/>
</dbReference>
<dbReference type="Proteomes" id="UP000220133">
    <property type="component" value="Chromosome"/>
</dbReference>
<dbReference type="GO" id="GO:0004637">
    <property type="term" value="F:phosphoribosylamine-glycine ligase activity"/>
    <property type="evidence" value="ECO:0007669"/>
    <property type="project" value="UniProtKB-UniRule"/>
</dbReference>
<dbReference type="NCBIfam" id="TIGR00877">
    <property type="entry name" value="purD"/>
    <property type="match status" value="1"/>
</dbReference>
<dbReference type="Gene3D" id="3.30.470.20">
    <property type="entry name" value="ATP-grasp fold, B domain"/>
    <property type="match status" value="1"/>
</dbReference>
<dbReference type="InterPro" id="IPR013815">
    <property type="entry name" value="ATP_grasp_subdomain_1"/>
</dbReference>
<evidence type="ECO:0000256" key="2">
    <source>
        <dbReference type="ARBA" id="ARBA00013255"/>
    </source>
</evidence>
<comment type="pathway">
    <text evidence="1 10">Purine metabolism; IMP biosynthesis via de novo pathway; N(1)-(5-phospho-D-ribosyl)glycinamide from 5-phospho-alpha-D-ribose 1-diphosphate: step 2/2.</text>
</comment>
<dbReference type="GO" id="GO:0009113">
    <property type="term" value="P:purine nucleobase biosynthetic process"/>
    <property type="evidence" value="ECO:0007669"/>
    <property type="project" value="InterPro"/>
</dbReference>
<evidence type="ECO:0000313" key="13">
    <source>
        <dbReference type="EMBL" id="ATL47055.1"/>
    </source>
</evidence>
<keyword evidence="3 10" id="KW-0436">Ligase</keyword>
<dbReference type="Gene3D" id="3.40.50.20">
    <property type="match status" value="1"/>
</dbReference>
<dbReference type="Pfam" id="PF02843">
    <property type="entry name" value="GARS_C"/>
    <property type="match status" value="1"/>
</dbReference>
<dbReference type="InterPro" id="IPR016185">
    <property type="entry name" value="PreATP-grasp_dom_sf"/>
</dbReference>
<dbReference type="Gene3D" id="3.30.1490.20">
    <property type="entry name" value="ATP-grasp fold, A domain"/>
    <property type="match status" value="1"/>
</dbReference>
<dbReference type="OrthoDB" id="9807240at2"/>
<evidence type="ECO:0000259" key="12">
    <source>
        <dbReference type="PROSITE" id="PS50975"/>
    </source>
</evidence>
<reference evidence="13 14" key="1">
    <citation type="submission" date="2017-10" db="EMBL/GenBank/DDBJ databases">
        <title>Paenichitinophaga pekingensis gen. nov., sp. nov., isolated from activated sludge.</title>
        <authorList>
            <person name="Jin D."/>
            <person name="Kong X."/>
            <person name="Deng Y."/>
            <person name="Bai Z."/>
        </authorList>
    </citation>
    <scope>NUCLEOTIDE SEQUENCE [LARGE SCALE GENOMIC DNA]</scope>
    <source>
        <strain evidence="13 14">13</strain>
    </source>
</reference>
<dbReference type="AlphaFoldDB" id="A0A291QSY1"/>
<dbReference type="InterPro" id="IPR020561">
    <property type="entry name" value="PRibGlycinamid_synth_ATP-grasp"/>
</dbReference>
<dbReference type="RefSeq" id="WP_098193439.1">
    <property type="nucleotide sequence ID" value="NZ_CP023777.1"/>
</dbReference>
<dbReference type="PROSITE" id="PS50975">
    <property type="entry name" value="ATP_GRASP"/>
    <property type="match status" value="1"/>
</dbReference>
<keyword evidence="6 11" id="KW-0067">ATP-binding</keyword>
<evidence type="ECO:0000256" key="9">
    <source>
        <dbReference type="ARBA" id="ARBA00042864"/>
    </source>
</evidence>
<dbReference type="EMBL" id="CP023777">
    <property type="protein sequence ID" value="ATL47055.1"/>
    <property type="molecule type" value="Genomic_DNA"/>
</dbReference>
<protein>
    <recommendedName>
        <fullName evidence="2 10">Phosphoribosylamine--glycine ligase</fullName>
        <ecNumber evidence="2 10">6.3.4.13</ecNumber>
    </recommendedName>
    <alternativeName>
        <fullName evidence="10">GARS</fullName>
    </alternativeName>
    <alternativeName>
        <fullName evidence="8 10">Glycinamide ribonucleotide synthetase</fullName>
    </alternativeName>
    <alternativeName>
        <fullName evidence="9 10">Phosphoribosylglycinamide synthetase</fullName>
    </alternativeName>
</protein>
<dbReference type="Gene3D" id="3.90.600.10">
    <property type="entry name" value="Phosphoribosylglycinamide synthetase, C-terminal domain"/>
    <property type="match status" value="1"/>
</dbReference>
<dbReference type="SMART" id="SM01209">
    <property type="entry name" value="GARS_A"/>
    <property type="match status" value="1"/>
</dbReference>
<dbReference type="SMART" id="SM01210">
    <property type="entry name" value="GARS_C"/>
    <property type="match status" value="1"/>
</dbReference>
<evidence type="ECO:0000256" key="6">
    <source>
        <dbReference type="ARBA" id="ARBA00022840"/>
    </source>
</evidence>
<dbReference type="InterPro" id="IPR000115">
    <property type="entry name" value="PRibGlycinamide_synth"/>
</dbReference>
<comment type="similarity">
    <text evidence="7 10">Belongs to the GARS family.</text>
</comment>
<dbReference type="GO" id="GO:0005524">
    <property type="term" value="F:ATP binding"/>
    <property type="evidence" value="ECO:0007669"/>
    <property type="project" value="UniProtKB-UniRule"/>
</dbReference>
<dbReference type="GO" id="GO:0006189">
    <property type="term" value="P:'de novo' IMP biosynthetic process"/>
    <property type="evidence" value="ECO:0007669"/>
    <property type="project" value="UniProtKB-UniRule"/>
</dbReference>
<keyword evidence="5 10" id="KW-0658">Purine biosynthesis</keyword>
<dbReference type="UniPathway" id="UPA00074">
    <property type="reaction ID" value="UER00125"/>
</dbReference>
<evidence type="ECO:0000256" key="11">
    <source>
        <dbReference type="PROSITE-ProRule" id="PRU00409"/>
    </source>
</evidence>
<evidence type="ECO:0000256" key="7">
    <source>
        <dbReference type="ARBA" id="ARBA00038345"/>
    </source>
</evidence>
<organism evidence="13 14">
    <name type="scientific">Chitinophaga caeni</name>
    <dbReference type="NCBI Taxonomy" id="2029983"/>
    <lineage>
        <taxon>Bacteria</taxon>
        <taxon>Pseudomonadati</taxon>
        <taxon>Bacteroidota</taxon>
        <taxon>Chitinophagia</taxon>
        <taxon>Chitinophagales</taxon>
        <taxon>Chitinophagaceae</taxon>
        <taxon>Chitinophaga</taxon>
    </lineage>
</organism>
<dbReference type="SUPFAM" id="SSF56059">
    <property type="entry name" value="Glutathione synthetase ATP-binding domain-like"/>
    <property type="match status" value="1"/>
</dbReference>
<gene>
    <name evidence="10" type="primary">purD</name>
    <name evidence="13" type="ORF">COR50_07575</name>
</gene>
<dbReference type="InterPro" id="IPR020562">
    <property type="entry name" value="PRibGlycinamide_synth_N"/>
</dbReference>
<evidence type="ECO:0000256" key="5">
    <source>
        <dbReference type="ARBA" id="ARBA00022755"/>
    </source>
</evidence>
<dbReference type="SUPFAM" id="SSF52440">
    <property type="entry name" value="PreATP-grasp domain"/>
    <property type="match status" value="1"/>
</dbReference>
<dbReference type="PANTHER" id="PTHR43472">
    <property type="entry name" value="PHOSPHORIBOSYLAMINE--GLYCINE LIGASE"/>
    <property type="match status" value="1"/>
</dbReference>
<evidence type="ECO:0000256" key="3">
    <source>
        <dbReference type="ARBA" id="ARBA00022598"/>
    </source>
</evidence>
<dbReference type="HAMAP" id="MF_00138">
    <property type="entry name" value="GARS"/>
    <property type="match status" value="1"/>
</dbReference>
<dbReference type="InterPro" id="IPR037123">
    <property type="entry name" value="PRibGlycinamide_synth_C_sf"/>
</dbReference>
<dbReference type="EC" id="6.3.4.13" evidence="2 10"/>
<evidence type="ECO:0000256" key="10">
    <source>
        <dbReference type="HAMAP-Rule" id="MF_00138"/>
    </source>
</evidence>
<feature type="domain" description="ATP-grasp" evidence="12">
    <location>
        <begin position="111"/>
        <end position="319"/>
    </location>
</feature>
<evidence type="ECO:0000256" key="8">
    <source>
        <dbReference type="ARBA" id="ARBA00042242"/>
    </source>
</evidence>
<dbReference type="PANTHER" id="PTHR43472:SF1">
    <property type="entry name" value="PHOSPHORIBOSYLAMINE--GLYCINE LIGASE, CHLOROPLASTIC"/>
    <property type="match status" value="1"/>
</dbReference>
<evidence type="ECO:0000256" key="1">
    <source>
        <dbReference type="ARBA" id="ARBA00005174"/>
    </source>
</evidence>
<evidence type="ECO:0000256" key="4">
    <source>
        <dbReference type="ARBA" id="ARBA00022741"/>
    </source>
</evidence>
<keyword evidence="14" id="KW-1185">Reference proteome</keyword>
<proteinExistence type="inferred from homology"/>
<dbReference type="KEGG" id="cbae:COR50_07575"/>
<evidence type="ECO:0000313" key="14">
    <source>
        <dbReference type="Proteomes" id="UP000220133"/>
    </source>
</evidence>
<dbReference type="FunFam" id="3.90.600.10:FF:000001">
    <property type="entry name" value="Trifunctional purine biosynthetic protein adenosine-3"/>
    <property type="match status" value="1"/>
</dbReference>
<dbReference type="Pfam" id="PF02844">
    <property type="entry name" value="GARS_N"/>
    <property type="match status" value="1"/>
</dbReference>
<dbReference type="Pfam" id="PF01071">
    <property type="entry name" value="GARS_A"/>
    <property type="match status" value="1"/>
</dbReference>
<name>A0A291QSY1_9BACT</name>
<accession>A0A291QSY1</accession>
<comment type="catalytic activity">
    <reaction evidence="10">
        <text>5-phospho-beta-D-ribosylamine + glycine + ATP = N(1)-(5-phospho-beta-D-ribosyl)glycinamide + ADP + phosphate + H(+)</text>
        <dbReference type="Rhea" id="RHEA:17453"/>
        <dbReference type="ChEBI" id="CHEBI:15378"/>
        <dbReference type="ChEBI" id="CHEBI:30616"/>
        <dbReference type="ChEBI" id="CHEBI:43474"/>
        <dbReference type="ChEBI" id="CHEBI:57305"/>
        <dbReference type="ChEBI" id="CHEBI:58681"/>
        <dbReference type="ChEBI" id="CHEBI:143788"/>
        <dbReference type="ChEBI" id="CHEBI:456216"/>
        <dbReference type="EC" id="6.3.4.13"/>
    </reaction>
</comment>
<keyword evidence="4 11" id="KW-0547">Nucleotide-binding</keyword>
<dbReference type="InterPro" id="IPR011761">
    <property type="entry name" value="ATP-grasp"/>
</dbReference>
<sequence>MKVLLLGSGGREHALALKISGDPLCSHLFVAPGNPGIAQCGTCVNIGVNDFEAIKSFAIENGIEMVVVGPEDPLVNGIFDFFANDPALQHIPVIGPSKEGAQLEGSKAFAKQFMMRHRVPTASYKEFSADNYEEGIAYLAQHTLPIVLKADGLAAGKGVVIAESREHAQEEFAQMIKDAKFGDASKKVVVEQFLSGIELSVFVLTDGQSYKILPTAKDYKRIGLGDTGLNTGGMGAISPVPFADAEFMKKVEDRVIRPTVEGLHKEQINYKGFIFIGLIKVEGEPYVIEYNCRMGDPETEVVMPRLKNNLLSLLKAVADGTLAQEEIQEDERAAATVVIVSGGYPGDYEKGKVITNIPGNNPAQIIFHAGTKSDGQNILTNGGRVIAVTSLASDLQEALRLSKQTAASITFEGKYFREDIGFEFVPTKS</sequence>
<dbReference type="GO" id="GO:0046872">
    <property type="term" value="F:metal ion binding"/>
    <property type="evidence" value="ECO:0007669"/>
    <property type="project" value="InterPro"/>
</dbReference>
<dbReference type="InterPro" id="IPR011054">
    <property type="entry name" value="Rudment_hybrid_motif"/>
</dbReference>
<dbReference type="InterPro" id="IPR020560">
    <property type="entry name" value="PRibGlycinamide_synth_C-dom"/>
</dbReference>